<organism evidence="1 2">
    <name type="scientific">Sagittula salina</name>
    <dbReference type="NCBI Taxonomy" id="2820268"/>
    <lineage>
        <taxon>Bacteria</taxon>
        <taxon>Pseudomonadati</taxon>
        <taxon>Pseudomonadota</taxon>
        <taxon>Alphaproteobacteria</taxon>
        <taxon>Rhodobacterales</taxon>
        <taxon>Roseobacteraceae</taxon>
        <taxon>Sagittula</taxon>
    </lineage>
</organism>
<accession>A0A940S1H5</accession>
<evidence type="ECO:0000313" key="2">
    <source>
        <dbReference type="Proteomes" id="UP000675940"/>
    </source>
</evidence>
<sequence>MDSDRTAQFIYNKGGCADDALAEGVPADRLWQSLAAVQASHMHPVSNAIWNTARGNLPARVMLRGFFARC</sequence>
<dbReference type="Gene3D" id="3.40.50.1980">
    <property type="entry name" value="Nitrogenase molybdenum iron protein domain"/>
    <property type="match status" value="1"/>
</dbReference>
<evidence type="ECO:0000313" key="1">
    <source>
        <dbReference type="EMBL" id="MBP0484158.1"/>
    </source>
</evidence>
<comment type="caution">
    <text evidence="1">The sequence shown here is derived from an EMBL/GenBank/DDBJ whole genome shotgun (WGS) entry which is preliminary data.</text>
</comment>
<reference evidence="1" key="1">
    <citation type="submission" date="2021-03" db="EMBL/GenBank/DDBJ databases">
        <title>Sagittula salina sp. nov. strain M10.9X isolated from the marine waste.</title>
        <authorList>
            <person name="Satari L."/>
            <person name="Molina-Menor E."/>
            <person name="Vidal-Verdu A."/>
            <person name="Pascual J."/>
            <person name="Pereto J."/>
            <person name="Porcar M."/>
        </authorList>
    </citation>
    <scope>NUCLEOTIDE SEQUENCE</scope>
    <source>
        <strain evidence="1">M10.9X</strain>
    </source>
</reference>
<keyword evidence="2" id="KW-1185">Reference proteome</keyword>
<proteinExistence type="predicted"/>
<dbReference type="AlphaFoldDB" id="A0A940S1H5"/>
<name>A0A940S1H5_9RHOB</name>
<gene>
    <name evidence="1" type="ORF">J5474_16880</name>
</gene>
<protein>
    <submittedName>
        <fullName evidence="1">Uncharacterized protein</fullName>
    </submittedName>
</protein>
<dbReference type="RefSeq" id="WP_209362246.1">
    <property type="nucleotide sequence ID" value="NZ_JAGISH010000010.1"/>
</dbReference>
<dbReference type="Proteomes" id="UP000675940">
    <property type="component" value="Unassembled WGS sequence"/>
</dbReference>
<dbReference type="EMBL" id="JAGISH010000010">
    <property type="protein sequence ID" value="MBP0484158.1"/>
    <property type="molecule type" value="Genomic_DNA"/>
</dbReference>